<gene>
    <name evidence="1" type="ORF">JJL49_09390</name>
</gene>
<evidence type="ECO:0000313" key="1">
    <source>
        <dbReference type="EMBL" id="MBK4725438.1"/>
    </source>
</evidence>
<organism evidence="1 2">
    <name type="scientific">Enterobacter agglomerans</name>
    <name type="common">Erwinia herbicola</name>
    <name type="synonym">Pantoea agglomerans</name>
    <dbReference type="NCBI Taxonomy" id="549"/>
    <lineage>
        <taxon>Bacteria</taxon>
        <taxon>Pseudomonadati</taxon>
        <taxon>Pseudomonadota</taxon>
        <taxon>Gammaproteobacteria</taxon>
        <taxon>Enterobacterales</taxon>
        <taxon>Erwiniaceae</taxon>
        <taxon>Pantoea</taxon>
        <taxon>Pantoea agglomerans group</taxon>
    </lineage>
</organism>
<dbReference type="Proteomes" id="UP000633731">
    <property type="component" value="Unassembled WGS sequence"/>
</dbReference>
<evidence type="ECO:0000313" key="2">
    <source>
        <dbReference type="Proteomes" id="UP000633731"/>
    </source>
</evidence>
<accession>A0ACC5RLH3</accession>
<reference evidence="1" key="1">
    <citation type="submission" date="2021-01" db="EMBL/GenBank/DDBJ databases">
        <title>Draft genome of Pantoea agglomerans Eh 335.</title>
        <authorList>
            <person name="Emsley S.A."/>
            <person name="Oline D.K."/>
            <person name="Saw J.H."/>
            <person name="Ushijima B."/>
            <person name="Videau P."/>
            <person name="Koyack M.J."/>
        </authorList>
    </citation>
    <scope>NUCLEOTIDE SEQUENCE</scope>
    <source>
        <strain evidence="1">Eh 335</strain>
    </source>
</reference>
<comment type="caution">
    <text evidence="1">The sequence shown here is derived from an EMBL/GenBank/DDBJ whole genome shotgun (WGS) entry which is preliminary data.</text>
</comment>
<name>A0ACC5RLH3_ENTAG</name>
<protein>
    <submittedName>
        <fullName evidence="1">Arginase family protein</fullName>
    </submittedName>
</protein>
<keyword evidence="2" id="KW-1185">Reference proteome</keyword>
<dbReference type="EMBL" id="JAEOXF010000004">
    <property type="protein sequence ID" value="MBK4725438.1"/>
    <property type="molecule type" value="Genomic_DNA"/>
</dbReference>
<proteinExistence type="predicted"/>
<sequence>MHIILAPINLGLSPFLPLGERECRDDDFAWPDIAETDITCIDVFAANLLGPDAITQQIDNMLGARPAQRFWIHFDIDIDVLDQVVMPAVDSPGSPGIDRLWLENICAQLLLNPLCCGMTLSVFDPELDPGGHCATLIVEMLEAMFHECLPGSGMLLLALFFL</sequence>